<dbReference type="EMBL" id="JAENGY010000840">
    <property type="protein sequence ID" value="KAG6955878.1"/>
    <property type="molecule type" value="Genomic_DNA"/>
</dbReference>
<dbReference type="AlphaFoldDB" id="A0A8J5IT00"/>
<evidence type="ECO:0000256" key="1">
    <source>
        <dbReference type="SAM" id="MobiDB-lite"/>
    </source>
</evidence>
<feature type="region of interest" description="Disordered" evidence="1">
    <location>
        <begin position="1"/>
        <end position="32"/>
    </location>
</feature>
<protein>
    <submittedName>
        <fullName evidence="2">Uncharacterized protein</fullName>
    </submittedName>
</protein>
<keyword evidence="3" id="KW-1185">Reference proteome</keyword>
<accession>A0A8J5IT00</accession>
<reference evidence="2" key="1">
    <citation type="submission" date="2021-01" db="EMBL/GenBank/DDBJ databases">
        <title>Phytophthora aleatoria, a newly-described species from Pinus radiata is distinct from Phytophthora cactorum isolates based on comparative genomics.</title>
        <authorList>
            <person name="Mcdougal R."/>
            <person name="Panda P."/>
            <person name="Williams N."/>
            <person name="Studholme D.J."/>
        </authorList>
    </citation>
    <scope>NUCLEOTIDE SEQUENCE</scope>
    <source>
        <strain evidence="2">NZFS 4037</strain>
    </source>
</reference>
<evidence type="ECO:0000313" key="2">
    <source>
        <dbReference type="EMBL" id="KAG6955878.1"/>
    </source>
</evidence>
<comment type="caution">
    <text evidence="2">The sequence shown here is derived from an EMBL/GenBank/DDBJ whole genome shotgun (WGS) entry which is preliminary data.</text>
</comment>
<proteinExistence type="predicted"/>
<sequence>MVVGELERCSGALPRNGEVSGPRRRSAEGWRARIQGRSGVRGRCGGVERRR</sequence>
<dbReference type="Proteomes" id="UP000709295">
    <property type="component" value="Unassembled WGS sequence"/>
</dbReference>
<organism evidence="2 3">
    <name type="scientific">Phytophthora aleatoria</name>
    <dbReference type="NCBI Taxonomy" id="2496075"/>
    <lineage>
        <taxon>Eukaryota</taxon>
        <taxon>Sar</taxon>
        <taxon>Stramenopiles</taxon>
        <taxon>Oomycota</taxon>
        <taxon>Peronosporomycetes</taxon>
        <taxon>Peronosporales</taxon>
        <taxon>Peronosporaceae</taxon>
        <taxon>Phytophthora</taxon>
    </lineage>
</organism>
<gene>
    <name evidence="2" type="ORF">JG688_00011701</name>
</gene>
<evidence type="ECO:0000313" key="3">
    <source>
        <dbReference type="Proteomes" id="UP000709295"/>
    </source>
</evidence>
<name>A0A8J5IT00_9STRA</name>